<comment type="caution">
    <text evidence="1">The sequence shown here is derived from an EMBL/GenBank/DDBJ whole genome shotgun (WGS) entry which is preliminary data.</text>
</comment>
<accession>A0ACB8UAB1</accession>
<proteinExistence type="predicted"/>
<sequence length="429" mass="44245">MVVLNASARLLLSAILCCSTVFASPTSKSSQNVIQLGRYSGTPAGAAYFLTNEPSGNYVVVAALKPDGTMTYTTAISNKGNGAHGNSTGPDPLFAQSTVKTSAASNVLAAVNAGSNTVSLFSINPKNPTDIQQIGQPVPTLGDFPISVAFNSKGTQACVLNAGGLTNGVNCFKIDKSLGLVPIKDTFRALNLSLANPPTGPANTLTQVLFNKDDSNLIVTVKGNAGPPVAPGFLAIWDVNADGSLSKNFTQVAPPVGGVLPFGTSVIPSSNALLVADPAIGAEIVDLSELSGGTSLSSSSKSSILNITKQGANCWTAYSSKTGNFYLADPPNARISEVSVDKNLKATVVRQYQRPPLSGTFDEDVVTLNGKDFLYILQANATEVGVMRLDGAGKARDIGNFNVAKPAQAAGLTINSVNLVGMTTFATRK</sequence>
<organism evidence="1 2">
    <name type="scientific">Irpex rosettiformis</name>
    <dbReference type="NCBI Taxonomy" id="378272"/>
    <lineage>
        <taxon>Eukaryota</taxon>
        <taxon>Fungi</taxon>
        <taxon>Dikarya</taxon>
        <taxon>Basidiomycota</taxon>
        <taxon>Agaricomycotina</taxon>
        <taxon>Agaricomycetes</taxon>
        <taxon>Polyporales</taxon>
        <taxon>Irpicaceae</taxon>
        <taxon>Irpex</taxon>
    </lineage>
</organism>
<gene>
    <name evidence="1" type="ORF">BDY19DRAFT_904738</name>
</gene>
<keyword evidence="2" id="KW-1185">Reference proteome</keyword>
<name>A0ACB8UAB1_9APHY</name>
<dbReference type="Proteomes" id="UP001055072">
    <property type="component" value="Unassembled WGS sequence"/>
</dbReference>
<reference evidence="1" key="1">
    <citation type="journal article" date="2021" name="Environ. Microbiol.">
        <title>Gene family expansions and transcriptome signatures uncover fungal adaptations to wood decay.</title>
        <authorList>
            <person name="Hage H."/>
            <person name="Miyauchi S."/>
            <person name="Viragh M."/>
            <person name="Drula E."/>
            <person name="Min B."/>
            <person name="Chaduli D."/>
            <person name="Navarro D."/>
            <person name="Favel A."/>
            <person name="Norest M."/>
            <person name="Lesage-Meessen L."/>
            <person name="Balint B."/>
            <person name="Merenyi Z."/>
            <person name="de Eugenio L."/>
            <person name="Morin E."/>
            <person name="Martinez A.T."/>
            <person name="Baldrian P."/>
            <person name="Stursova M."/>
            <person name="Martinez M.J."/>
            <person name="Novotny C."/>
            <person name="Magnuson J.K."/>
            <person name="Spatafora J.W."/>
            <person name="Maurice S."/>
            <person name="Pangilinan J."/>
            <person name="Andreopoulos W."/>
            <person name="LaButti K."/>
            <person name="Hundley H."/>
            <person name="Na H."/>
            <person name="Kuo A."/>
            <person name="Barry K."/>
            <person name="Lipzen A."/>
            <person name="Henrissat B."/>
            <person name="Riley R."/>
            <person name="Ahrendt S."/>
            <person name="Nagy L.G."/>
            <person name="Grigoriev I.V."/>
            <person name="Martin F."/>
            <person name="Rosso M.N."/>
        </authorList>
    </citation>
    <scope>NUCLEOTIDE SEQUENCE</scope>
    <source>
        <strain evidence="1">CBS 384.51</strain>
    </source>
</reference>
<evidence type="ECO:0000313" key="1">
    <source>
        <dbReference type="EMBL" id="KAI0091292.1"/>
    </source>
</evidence>
<evidence type="ECO:0000313" key="2">
    <source>
        <dbReference type="Proteomes" id="UP001055072"/>
    </source>
</evidence>
<dbReference type="EMBL" id="MU274906">
    <property type="protein sequence ID" value="KAI0091292.1"/>
    <property type="molecule type" value="Genomic_DNA"/>
</dbReference>
<protein>
    <submittedName>
        <fullName evidence="1">Uncharacterized protein</fullName>
    </submittedName>
</protein>